<proteinExistence type="predicted"/>
<sequence length="36" mass="4012">MAKHLTSGSHGFGLLLFFFLLNSPHIKNCSKLYSCV</sequence>
<protein>
    <submittedName>
        <fullName evidence="1">Uncharacterized protein</fullName>
    </submittedName>
</protein>
<dbReference type="AlphaFoldDB" id="A0A0E9PZS6"/>
<name>A0A0E9PZS6_ANGAN</name>
<accession>A0A0E9PZS6</accession>
<organism evidence="1">
    <name type="scientific">Anguilla anguilla</name>
    <name type="common">European freshwater eel</name>
    <name type="synonym">Muraena anguilla</name>
    <dbReference type="NCBI Taxonomy" id="7936"/>
    <lineage>
        <taxon>Eukaryota</taxon>
        <taxon>Metazoa</taxon>
        <taxon>Chordata</taxon>
        <taxon>Craniata</taxon>
        <taxon>Vertebrata</taxon>
        <taxon>Euteleostomi</taxon>
        <taxon>Actinopterygii</taxon>
        <taxon>Neopterygii</taxon>
        <taxon>Teleostei</taxon>
        <taxon>Anguilliformes</taxon>
        <taxon>Anguillidae</taxon>
        <taxon>Anguilla</taxon>
    </lineage>
</organism>
<reference evidence="1" key="2">
    <citation type="journal article" date="2015" name="Fish Shellfish Immunol.">
        <title>Early steps in the European eel (Anguilla anguilla)-Vibrio vulnificus interaction in the gills: Role of the RtxA13 toxin.</title>
        <authorList>
            <person name="Callol A."/>
            <person name="Pajuelo D."/>
            <person name="Ebbesson L."/>
            <person name="Teles M."/>
            <person name="MacKenzie S."/>
            <person name="Amaro C."/>
        </authorList>
    </citation>
    <scope>NUCLEOTIDE SEQUENCE</scope>
</reference>
<reference evidence="1" key="1">
    <citation type="submission" date="2014-11" db="EMBL/GenBank/DDBJ databases">
        <authorList>
            <person name="Amaro Gonzalez C."/>
        </authorList>
    </citation>
    <scope>NUCLEOTIDE SEQUENCE</scope>
</reference>
<dbReference type="EMBL" id="GBXM01098583">
    <property type="protein sequence ID" value="JAH09994.1"/>
    <property type="molecule type" value="Transcribed_RNA"/>
</dbReference>
<evidence type="ECO:0000313" key="1">
    <source>
        <dbReference type="EMBL" id="JAH09994.1"/>
    </source>
</evidence>